<protein>
    <submittedName>
        <fullName evidence="3">Uncharacterized protein</fullName>
    </submittedName>
</protein>
<organism evidence="3 4">
    <name type="scientific">Tetradesmus obliquus</name>
    <name type="common">Green alga</name>
    <name type="synonym">Acutodesmus obliquus</name>
    <dbReference type="NCBI Taxonomy" id="3088"/>
    <lineage>
        <taxon>Eukaryota</taxon>
        <taxon>Viridiplantae</taxon>
        <taxon>Chlorophyta</taxon>
        <taxon>core chlorophytes</taxon>
        <taxon>Chlorophyceae</taxon>
        <taxon>CS clade</taxon>
        <taxon>Sphaeropleales</taxon>
        <taxon>Scenedesmaceae</taxon>
        <taxon>Tetradesmus</taxon>
    </lineage>
</organism>
<feature type="region of interest" description="Disordered" evidence="1">
    <location>
        <begin position="1"/>
        <end position="90"/>
    </location>
</feature>
<sequence>MQALGDAAGGKQASSSTAKALEDSTPPQASGDAAGGNQGSRITNAVKDGTPQQASGDAAGGEQGSSSTAKALEDCTPQQELTPAASAEQARELQELKLQIEKLTQQLMQVQDGGSQGPAANAAAAASSSSAPETPEESMELACNYSDMLKAFMHANRGLVWSVLTGAMLGLRTHVDDRPSVVLALSLYVVATMSTAENTVMNGMLPKLLPSDLPVNLKRMLEGLLREIREPYRKQQLRYDASGWNDMQRGWCFLQQQLFGIKTTLENEMAYEDALQGLDSITNSTVGFTRAREDFVRMLVTNRTADVIRFAENWADAQDLSPKARAHLLWQVTEVAAPKVAAKW</sequence>
<evidence type="ECO:0000313" key="4">
    <source>
        <dbReference type="Proteomes" id="UP000256970"/>
    </source>
</evidence>
<dbReference type="AlphaFoldDB" id="A0A383WMR4"/>
<reference evidence="3 4" key="1">
    <citation type="submission" date="2016-10" db="EMBL/GenBank/DDBJ databases">
        <authorList>
            <person name="Cai Z."/>
        </authorList>
    </citation>
    <scope>NUCLEOTIDE SEQUENCE [LARGE SCALE GENOMIC DNA]</scope>
</reference>
<keyword evidence="4" id="KW-1185">Reference proteome</keyword>
<name>A0A383WMR4_TETOB</name>
<proteinExistence type="predicted"/>
<evidence type="ECO:0000313" key="3">
    <source>
        <dbReference type="EMBL" id="SZX78740.1"/>
    </source>
</evidence>
<evidence type="ECO:0000256" key="1">
    <source>
        <dbReference type="SAM" id="MobiDB-lite"/>
    </source>
</evidence>
<dbReference type="Proteomes" id="UP000256970">
    <property type="component" value="Unassembled WGS sequence"/>
</dbReference>
<evidence type="ECO:0000313" key="2">
    <source>
        <dbReference type="EMBL" id="SZX66855.1"/>
    </source>
</evidence>
<accession>A0A383WMR4</accession>
<dbReference type="EMBL" id="FNXT01000762">
    <property type="protein sequence ID" value="SZX66855.1"/>
    <property type="molecule type" value="Genomic_DNA"/>
</dbReference>
<feature type="region of interest" description="Disordered" evidence="1">
    <location>
        <begin position="111"/>
        <end position="137"/>
    </location>
</feature>
<dbReference type="EMBL" id="FNXT01001335">
    <property type="protein sequence ID" value="SZX78740.1"/>
    <property type="molecule type" value="Genomic_DNA"/>
</dbReference>
<feature type="compositionally biased region" description="Low complexity" evidence="1">
    <location>
        <begin position="119"/>
        <end position="131"/>
    </location>
</feature>
<gene>
    <name evidence="3" type="ORF">BQ4739_LOCUS19048</name>
    <name evidence="2" type="ORF">BQ4739_LOCUS7291</name>
</gene>